<dbReference type="PANTHER" id="PTHR41259:SF1">
    <property type="entry name" value="DOUBLE-STRAND BREAK REPAIR RAD50 ATPASE, PUTATIVE-RELATED"/>
    <property type="match status" value="1"/>
</dbReference>
<gene>
    <name evidence="2" type="ORF">LIP_0449</name>
</gene>
<feature type="coiled-coil region" evidence="1">
    <location>
        <begin position="81"/>
        <end position="160"/>
    </location>
</feature>
<dbReference type="Gene3D" id="3.40.50.300">
    <property type="entry name" value="P-loop containing nucleotide triphosphate hydrolases"/>
    <property type="match status" value="1"/>
</dbReference>
<name>A0A0K2SGR6_LIMPI</name>
<protein>
    <submittedName>
        <fullName evidence="2">Uncharacterized protein</fullName>
    </submittedName>
</protein>
<dbReference type="Proteomes" id="UP000065807">
    <property type="component" value="Chromosome"/>
</dbReference>
<keyword evidence="3" id="KW-1185">Reference proteome</keyword>
<dbReference type="STRING" id="1555112.LIP_0449"/>
<dbReference type="InterPro" id="IPR027417">
    <property type="entry name" value="P-loop_NTPase"/>
</dbReference>
<dbReference type="EMBL" id="AP014924">
    <property type="protein sequence ID" value="BAS26306.1"/>
    <property type="molecule type" value="Genomic_DNA"/>
</dbReference>
<dbReference type="SUPFAM" id="SSF52540">
    <property type="entry name" value="P-loop containing nucleoside triphosphate hydrolases"/>
    <property type="match status" value="1"/>
</dbReference>
<reference evidence="3" key="1">
    <citation type="submission" date="2015-07" db="EMBL/GenBank/DDBJ databases">
        <title>Complete genome sequence and phylogenetic analysis of Limnochorda pilosa.</title>
        <authorList>
            <person name="Watanabe M."/>
            <person name="Kojima H."/>
            <person name="Fukui M."/>
        </authorList>
    </citation>
    <scope>NUCLEOTIDE SEQUENCE [LARGE SCALE GENOMIC DNA]</scope>
    <source>
        <strain evidence="3">HC45</strain>
    </source>
</reference>
<dbReference type="PATRIC" id="fig|1555112.3.peg.469"/>
<keyword evidence="1" id="KW-0175">Coiled coil</keyword>
<evidence type="ECO:0000313" key="3">
    <source>
        <dbReference type="Proteomes" id="UP000065807"/>
    </source>
</evidence>
<evidence type="ECO:0000256" key="1">
    <source>
        <dbReference type="SAM" id="Coils"/>
    </source>
</evidence>
<dbReference type="PANTHER" id="PTHR41259">
    <property type="entry name" value="DOUBLE-STRAND BREAK REPAIR RAD50 ATPASE, PUTATIVE-RELATED"/>
    <property type="match status" value="1"/>
</dbReference>
<evidence type="ECO:0000313" key="2">
    <source>
        <dbReference type="EMBL" id="BAS26306.1"/>
    </source>
</evidence>
<organism evidence="2 3">
    <name type="scientific">Limnochorda pilosa</name>
    <dbReference type="NCBI Taxonomy" id="1555112"/>
    <lineage>
        <taxon>Bacteria</taxon>
        <taxon>Bacillati</taxon>
        <taxon>Bacillota</taxon>
        <taxon>Limnochordia</taxon>
        <taxon>Limnochordales</taxon>
        <taxon>Limnochordaceae</taxon>
        <taxon>Limnochorda</taxon>
    </lineage>
</organism>
<accession>A0A0K2SGR6</accession>
<dbReference type="KEGG" id="lpil:LIP_0449"/>
<reference evidence="3" key="2">
    <citation type="journal article" date="2016" name="Int. J. Syst. Evol. Microbiol.">
        <title>Complete genome sequence and cell structure of Limnochorda pilosa, a Gram-negative spore-former within the phylum Firmicutes.</title>
        <authorList>
            <person name="Watanabe M."/>
            <person name="Kojima H."/>
            <person name="Fukui M."/>
        </authorList>
    </citation>
    <scope>NUCLEOTIDE SEQUENCE [LARGE SCALE GENOMIC DNA]</scope>
    <source>
        <strain evidence="3">HC45</strain>
    </source>
</reference>
<dbReference type="AlphaFoldDB" id="A0A0K2SGR6"/>
<proteinExistence type="predicted"/>
<sequence>MDTLEVRSGSGEAVQPEEELRGVEAKLKELLAPFLARSSASCRELKLSREELKARPEPHLEGLAGALEEAETRLAGAREGRDRRASELEAARVEKARLEQERAGREAERGHHQDTVARIVAEAGSEQAVEQAYQEARRERDAARARVQELQEKLFVLTRLALARYLASAEGRLLFVLDDPLVNSDPVRHHRLVELLEEATEDLQVVVRTCHPERCRGVAGGYYRMAS</sequence>